<keyword evidence="4" id="KW-0808">Transferase</keyword>
<evidence type="ECO:0000256" key="8">
    <source>
        <dbReference type="ARBA" id="ARBA00022786"/>
    </source>
</evidence>
<evidence type="ECO:0000313" key="15">
    <source>
        <dbReference type="EnsemblMetazoa" id="XP_020910873.1"/>
    </source>
</evidence>
<dbReference type="InterPro" id="IPR001841">
    <property type="entry name" value="Znf_RING"/>
</dbReference>
<dbReference type="RefSeq" id="XP_020910873.1">
    <property type="nucleotide sequence ID" value="XM_021055214.1"/>
</dbReference>
<evidence type="ECO:0000259" key="14">
    <source>
        <dbReference type="PROSITE" id="PS50089"/>
    </source>
</evidence>
<keyword evidence="9" id="KW-0862">Zinc</keyword>
<evidence type="ECO:0000256" key="9">
    <source>
        <dbReference type="ARBA" id="ARBA00022833"/>
    </source>
</evidence>
<evidence type="ECO:0000313" key="16">
    <source>
        <dbReference type="Proteomes" id="UP000887567"/>
    </source>
</evidence>
<dbReference type="PANTHER" id="PTHR22996:SF0">
    <property type="entry name" value="RE60872P-RELATED"/>
    <property type="match status" value="1"/>
</dbReference>
<evidence type="ECO:0000256" key="5">
    <source>
        <dbReference type="ARBA" id="ARBA00022707"/>
    </source>
</evidence>
<evidence type="ECO:0000256" key="1">
    <source>
        <dbReference type="ARBA" id="ARBA00000900"/>
    </source>
</evidence>
<dbReference type="Pfam" id="PF13920">
    <property type="entry name" value="zf-C3HC4_3"/>
    <property type="match status" value="1"/>
</dbReference>
<comment type="catalytic activity">
    <reaction evidence="1">
        <text>S-ubiquitinyl-[E2 ubiquitin-conjugating enzyme]-L-cysteine + [acceptor protein]-L-lysine = [E2 ubiquitin-conjugating enzyme]-L-cysteine + N(6)-ubiquitinyl-[acceptor protein]-L-lysine.</text>
        <dbReference type="EC" id="2.3.2.27"/>
    </reaction>
</comment>
<feature type="compositionally biased region" description="Basic residues" evidence="13">
    <location>
        <begin position="374"/>
        <end position="390"/>
    </location>
</feature>
<organism evidence="15 16">
    <name type="scientific">Exaiptasia diaphana</name>
    <name type="common">Tropical sea anemone</name>
    <name type="synonym">Aiptasia pulchella</name>
    <dbReference type="NCBI Taxonomy" id="2652724"/>
    <lineage>
        <taxon>Eukaryota</taxon>
        <taxon>Metazoa</taxon>
        <taxon>Cnidaria</taxon>
        <taxon>Anthozoa</taxon>
        <taxon>Hexacorallia</taxon>
        <taxon>Actiniaria</taxon>
        <taxon>Aiptasiidae</taxon>
        <taxon>Exaiptasia</taxon>
    </lineage>
</organism>
<keyword evidence="6" id="KW-0479">Metal-binding</keyword>
<keyword evidence="8" id="KW-0833">Ubl conjugation pathway</keyword>
<dbReference type="InterPro" id="IPR045195">
    <property type="entry name" value="LOG2-like_mRING_C3HC5"/>
</dbReference>
<comment type="pathway">
    <text evidence="2">Protein modification; protein ubiquitination.</text>
</comment>
<evidence type="ECO:0000256" key="3">
    <source>
        <dbReference type="ARBA" id="ARBA00012483"/>
    </source>
</evidence>
<evidence type="ECO:0000256" key="10">
    <source>
        <dbReference type="ARBA" id="ARBA00023288"/>
    </source>
</evidence>
<dbReference type="Proteomes" id="UP000887567">
    <property type="component" value="Unplaced"/>
</dbReference>
<dbReference type="PANTHER" id="PTHR22996">
    <property type="entry name" value="MAHOGUNIN"/>
    <property type="match status" value="1"/>
</dbReference>
<keyword evidence="10" id="KW-0449">Lipoprotein</keyword>
<protein>
    <recommendedName>
        <fullName evidence="3">RING-type E3 ubiquitin transferase</fullName>
        <ecNumber evidence="3">2.3.2.27</ecNumber>
    </recommendedName>
</protein>
<dbReference type="AlphaFoldDB" id="A0A913XWD8"/>
<accession>A0A913XWD8</accession>
<evidence type="ECO:0000256" key="12">
    <source>
        <dbReference type="PROSITE-ProRule" id="PRU00175"/>
    </source>
</evidence>
<dbReference type="InterPro" id="IPR045194">
    <property type="entry name" value="MGRN1/RNF157-like"/>
</dbReference>
<dbReference type="GO" id="GO:0016567">
    <property type="term" value="P:protein ubiquitination"/>
    <property type="evidence" value="ECO:0007669"/>
    <property type="project" value="TreeGrafter"/>
</dbReference>
<proteinExistence type="inferred from homology"/>
<evidence type="ECO:0000256" key="6">
    <source>
        <dbReference type="ARBA" id="ARBA00022723"/>
    </source>
</evidence>
<feature type="domain" description="RING-type" evidence="14">
    <location>
        <begin position="274"/>
        <end position="313"/>
    </location>
</feature>
<evidence type="ECO:0000256" key="7">
    <source>
        <dbReference type="ARBA" id="ARBA00022771"/>
    </source>
</evidence>
<dbReference type="Gene3D" id="3.30.40.10">
    <property type="entry name" value="Zinc/RING finger domain, C3HC4 (zinc finger)"/>
    <property type="match status" value="1"/>
</dbReference>
<keyword evidence="5" id="KW-0519">Myristate</keyword>
<dbReference type="OMA" id="YYYKKGA"/>
<sequence length="523" mass="58161">MGGLFSSNVQGVEEVDSFSSASYRYPPPSGSYFADHFIMGGSRFDTTQPEAYLFGENNDLNYLSPKPVPFPYPSSHGNEPTKTLRSLVNLRKDTLKLVKCDDSGDDETYHIQFVFDADVNCSVTIHYQATEDLSTGLAVYTSRDQSSTSRKFCYKKGAGQQFSHSTQHRFRISQFNEDELNYNPLSSSHIPIVIQIDVDDEEFLGHSHITMATLEHMSDGSYIIKPIKQKQMVDGLCFLLQEIYGIENKAMNNEGFKGDDDDNELDAEETGLECVICMCEMRDTLILPCRHLCLCRACADSLRYQSSNCPICRSAFHALLQICAYVKKTSSDARSTQAPSDGEECIPGYEQIPLVEALNGRIAPDNIPEEAIARMRRRSSSVRSSGRRAPSRTGSIKSQRRMERSQSARSARRPGTAPSVDHSEHVHDTPLQSENSYVIGVTEFKPQDIHELPVRDIEDEDDEPQELQVHVDVSLPGTPLGSENSVHSGCSHKSNVSSSLVAATPTCVRLEEELHGPIRDGLS</sequence>
<dbReference type="InterPro" id="IPR058981">
    <property type="entry name" value="MGRN1/RNF157-like_N"/>
</dbReference>
<keyword evidence="7 12" id="KW-0863">Zinc-finger</keyword>
<dbReference type="GO" id="GO:0008270">
    <property type="term" value="F:zinc ion binding"/>
    <property type="evidence" value="ECO:0007669"/>
    <property type="project" value="UniProtKB-KW"/>
</dbReference>
<dbReference type="GeneID" id="110248668"/>
<dbReference type="OrthoDB" id="10014838at2759"/>
<dbReference type="SUPFAM" id="SSF57850">
    <property type="entry name" value="RING/U-box"/>
    <property type="match status" value="1"/>
</dbReference>
<dbReference type="CDD" id="cd16789">
    <property type="entry name" value="mRING-HC-C3HC5_MGRN1-like"/>
    <property type="match status" value="1"/>
</dbReference>
<dbReference type="GO" id="GO:0005737">
    <property type="term" value="C:cytoplasm"/>
    <property type="evidence" value="ECO:0007669"/>
    <property type="project" value="TreeGrafter"/>
</dbReference>
<dbReference type="KEGG" id="epa:110248668"/>
<evidence type="ECO:0000256" key="2">
    <source>
        <dbReference type="ARBA" id="ARBA00004906"/>
    </source>
</evidence>
<evidence type="ECO:0000256" key="4">
    <source>
        <dbReference type="ARBA" id="ARBA00022679"/>
    </source>
</evidence>
<dbReference type="EnsemblMetazoa" id="XM_021055214.1">
    <property type="protein sequence ID" value="XP_020910873.1"/>
    <property type="gene ID" value="LOC110248668"/>
</dbReference>
<dbReference type="Pfam" id="PF26192">
    <property type="entry name" value="RNF157-like_N"/>
    <property type="match status" value="1"/>
</dbReference>
<dbReference type="SMART" id="SM00184">
    <property type="entry name" value="RING"/>
    <property type="match status" value="1"/>
</dbReference>
<name>A0A913XWD8_EXADI</name>
<keyword evidence="16" id="KW-1185">Reference proteome</keyword>
<feature type="region of interest" description="Disordered" evidence="13">
    <location>
        <begin position="374"/>
        <end position="435"/>
    </location>
</feature>
<comment type="similarity">
    <text evidence="11">Belongs to the RING-type zinc finger family. LOG2 subfamily.</text>
</comment>
<dbReference type="PROSITE" id="PS50089">
    <property type="entry name" value="ZF_RING_2"/>
    <property type="match status" value="1"/>
</dbReference>
<evidence type="ECO:0000256" key="13">
    <source>
        <dbReference type="SAM" id="MobiDB-lite"/>
    </source>
</evidence>
<evidence type="ECO:0000256" key="11">
    <source>
        <dbReference type="ARBA" id="ARBA00025721"/>
    </source>
</evidence>
<dbReference type="EC" id="2.3.2.27" evidence="3"/>
<dbReference type="InterPro" id="IPR013083">
    <property type="entry name" value="Znf_RING/FYVE/PHD"/>
</dbReference>
<dbReference type="GO" id="GO:0061630">
    <property type="term" value="F:ubiquitin protein ligase activity"/>
    <property type="evidence" value="ECO:0007669"/>
    <property type="project" value="UniProtKB-EC"/>
</dbReference>
<reference evidence="15" key="1">
    <citation type="submission" date="2022-11" db="UniProtKB">
        <authorList>
            <consortium name="EnsemblMetazoa"/>
        </authorList>
    </citation>
    <scope>IDENTIFICATION</scope>
</reference>